<dbReference type="InterPro" id="IPR036871">
    <property type="entry name" value="PX_dom_sf"/>
</dbReference>
<keyword evidence="8" id="KW-1185">Reference proteome</keyword>
<organism evidence="7 8">
    <name type="scientific">Scheffersomyces stipitis (strain ATCC 58785 / CBS 6054 / NBRC 10063 / NRRL Y-11545)</name>
    <name type="common">Yeast</name>
    <name type="synonym">Pichia stipitis</name>
    <dbReference type="NCBI Taxonomy" id="322104"/>
    <lineage>
        <taxon>Eukaryota</taxon>
        <taxon>Fungi</taxon>
        <taxon>Dikarya</taxon>
        <taxon>Ascomycota</taxon>
        <taxon>Saccharomycotina</taxon>
        <taxon>Pichiomycetes</taxon>
        <taxon>Debaryomycetaceae</taxon>
        <taxon>Scheffersomyces</taxon>
    </lineage>
</organism>
<dbReference type="SMART" id="SM00312">
    <property type="entry name" value="PX"/>
    <property type="match status" value="1"/>
</dbReference>
<dbReference type="FunCoup" id="A3GGC1">
    <property type="interactions" value="179"/>
</dbReference>
<dbReference type="STRING" id="322104.A3GGC1"/>
<dbReference type="InterPro" id="IPR001452">
    <property type="entry name" value="SH3_domain"/>
</dbReference>
<evidence type="ECO:0000259" key="5">
    <source>
        <dbReference type="PROSITE" id="PS50002"/>
    </source>
</evidence>
<dbReference type="Gene3D" id="3.10.20.90">
    <property type="entry name" value="Phosphatidylinositol 3-kinase Catalytic Subunit, Chain A, domain 1"/>
    <property type="match status" value="1"/>
</dbReference>
<feature type="region of interest" description="Disordered" evidence="4">
    <location>
        <begin position="1"/>
        <end position="37"/>
    </location>
</feature>
<sequence>MIKSFRRSKRQSSSASSPKHSISRVSSSSAQPGYDVDSVLQSPKKVIRALYDYTPQGPGELKFSKGDFFHVLTDDSDNFNSDNSNGWYEATNPMTHARGMVPISYFEVFNRSRPGVPPAITHGPSGHAHNRNSNQTLYAVTLYEFTAEREDELSIRPGENLIICAHHDHEWFIAKPINRLGGPGLVPVSYVKIIDLLNPLSNQPDVDTSDKEAVARAIDSFKIPTVEQWKDQTAKYQASTIPLGSISNSQTPPVSSNTQFFEGNTEGSNRSSLSSSNTTIVEVGVDSYQLDHGRYQYLIIARLSNGKVRNLYRYYQDFYDLQVKLLELFPYEAGKIENSKRIIPSIPGPLINVNDSISKLRREKLDYYLRNLIALPVHISRSEEVLRLFEVLDNGFDKETSEGVDQTNHANANNNNNNNNNNANNNGRTSKPISQQSNYQQDRLSQYSNFHNNSSQTRTSSTPTSAESVPDRSRSSSSANINAASGLPTQLSNNSSDTKQSKVKVKFYYDEDIFVLLLPTNLRLQDLKTKLYKRLDLDDPESGHGRLAQDIQLFLKNDYDDFVNENNIVDDEFDDVHIQKLKEFEVDDDDKFHRILFDKCKLVILA</sequence>
<dbReference type="InterPro" id="IPR036028">
    <property type="entry name" value="SH3-like_dom_sf"/>
</dbReference>
<evidence type="ECO:0000256" key="2">
    <source>
        <dbReference type="ARBA" id="ARBA00022737"/>
    </source>
</evidence>
<feature type="region of interest" description="Disordered" evidence="4">
    <location>
        <begin position="244"/>
        <end position="274"/>
    </location>
</feature>
<dbReference type="Gene3D" id="2.30.30.40">
    <property type="entry name" value="SH3 Domains"/>
    <property type="match status" value="2"/>
</dbReference>
<feature type="compositionally biased region" description="Basic residues" evidence="4">
    <location>
        <begin position="1"/>
        <end position="10"/>
    </location>
</feature>
<dbReference type="GO" id="GO:0005938">
    <property type="term" value="C:cell cortex"/>
    <property type="evidence" value="ECO:0007669"/>
    <property type="project" value="EnsemblFungi"/>
</dbReference>
<keyword evidence="2" id="KW-0677">Repeat</keyword>
<dbReference type="Gene3D" id="3.30.1520.10">
    <property type="entry name" value="Phox-like domain"/>
    <property type="match status" value="1"/>
</dbReference>
<dbReference type="InterPro" id="IPR035548">
    <property type="entry name" value="Bem1/Scd2_SH3_1"/>
</dbReference>
<dbReference type="GO" id="GO:0000131">
    <property type="term" value="C:incipient cellular bud site"/>
    <property type="evidence" value="ECO:0007669"/>
    <property type="project" value="EnsemblFungi"/>
</dbReference>
<keyword evidence="1 3" id="KW-0728">SH3 domain</keyword>
<feature type="domain" description="PX" evidence="6">
    <location>
        <begin position="275"/>
        <end position="396"/>
    </location>
</feature>
<dbReference type="InParanoid" id="A3GGC1"/>
<feature type="compositionally biased region" description="Polar residues" evidence="4">
    <location>
        <begin position="487"/>
        <end position="498"/>
    </location>
</feature>
<dbReference type="GO" id="GO:0032266">
    <property type="term" value="F:phosphatidylinositol-3-phosphate binding"/>
    <property type="evidence" value="ECO:0007669"/>
    <property type="project" value="EnsemblFungi"/>
</dbReference>
<dbReference type="GeneID" id="4851320"/>
<evidence type="ECO:0000313" key="8">
    <source>
        <dbReference type="Proteomes" id="UP000002258"/>
    </source>
</evidence>
<dbReference type="PROSITE" id="PS50195">
    <property type="entry name" value="PX"/>
    <property type="match status" value="1"/>
</dbReference>
<feature type="compositionally biased region" description="Low complexity" evidence="4">
    <location>
        <begin position="410"/>
        <end position="426"/>
    </location>
</feature>
<dbReference type="RefSeq" id="XP_001387929.2">
    <property type="nucleotide sequence ID" value="XM_001387892.1"/>
</dbReference>
<name>A3GGC1_PICST</name>
<feature type="domain" description="SH3" evidence="5">
    <location>
        <begin position="42"/>
        <end position="111"/>
    </location>
</feature>
<dbReference type="eggNOG" id="KOG4773">
    <property type="taxonomic scope" value="Eukaryota"/>
</dbReference>
<feature type="compositionally biased region" description="Polar residues" evidence="4">
    <location>
        <begin position="244"/>
        <end position="262"/>
    </location>
</feature>
<dbReference type="PANTHER" id="PTHR15706">
    <property type="entry name" value="SH3 MULTIPLE DOMAIN"/>
    <property type="match status" value="1"/>
</dbReference>
<feature type="compositionally biased region" description="Polar residues" evidence="4">
    <location>
        <begin position="427"/>
        <end position="453"/>
    </location>
</feature>
<dbReference type="CDD" id="cd06890">
    <property type="entry name" value="PX_Bem1p"/>
    <property type="match status" value="1"/>
</dbReference>
<dbReference type="Pfam" id="PF00018">
    <property type="entry name" value="SH3_1"/>
    <property type="match status" value="2"/>
</dbReference>
<dbReference type="OrthoDB" id="548867at2759"/>
<feature type="compositionally biased region" description="Low complexity" evidence="4">
    <location>
        <begin position="475"/>
        <end position="485"/>
    </location>
</feature>
<dbReference type="Proteomes" id="UP000002258">
    <property type="component" value="Chromosome 1"/>
</dbReference>
<dbReference type="CDD" id="cd11879">
    <property type="entry name" value="SH3_Bem1p_2"/>
    <property type="match status" value="1"/>
</dbReference>
<dbReference type="SMART" id="SM00326">
    <property type="entry name" value="SH3"/>
    <property type="match status" value="2"/>
</dbReference>
<dbReference type="SUPFAM" id="SSF54277">
    <property type="entry name" value="CAD &amp; PB1 domains"/>
    <property type="match status" value="1"/>
</dbReference>
<dbReference type="EMBL" id="AAVQ01000001">
    <property type="protein sequence ID" value="EAZ63906.2"/>
    <property type="molecule type" value="Genomic_DNA"/>
</dbReference>
<dbReference type="InterPro" id="IPR051228">
    <property type="entry name" value="NADPH_Oxidase/PX-Domain"/>
</dbReference>
<dbReference type="GO" id="GO:0005935">
    <property type="term" value="C:cellular bud neck"/>
    <property type="evidence" value="ECO:0007669"/>
    <property type="project" value="EnsemblFungi"/>
</dbReference>
<evidence type="ECO:0000256" key="3">
    <source>
        <dbReference type="PROSITE-ProRule" id="PRU00192"/>
    </source>
</evidence>
<comment type="caution">
    <text evidence="7">The sequence shown here is derived from an EMBL/GenBank/DDBJ whole genome shotgun (WGS) entry which is preliminary data.</text>
</comment>
<dbReference type="CDD" id="cd11878">
    <property type="entry name" value="SH3_Bem1p_1"/>
    <property type="match status" value="1"/>
</dbReference>
<evidence type="ECO:0000256" key="1">
    <source>
        <dbReference type="ARBA" id="ARBA00022443"/>
    </source>
</evidence>
<reference evidence="7 8" key="1">
    <citation type="journal article" date="2007" name="Nat. Biotechnol.">
        <title>Genome sequence of the lignocellulose-bioconverting and xylose-fermenting yeast Pichia stipitis.</title>
        <authorList>
            <person name="Jeffries T.W."/>
            <person name="Grigoriev I.V."/>
            <person name="Grimwood J."/>
            <person name="Laplaza J.M."/>
            <person name="Aerts A."/>
            <person name="Salamov A."/>
            <person name="Schmutz J."/>
            <person name="Lindquist E."/>
            <person name="Dehal P."/>
            <person name="Shapiro H."/>
            <person name="Jin Y.S."/>
            <person name="Passoth V."/>
            <person name="Richardson P.M."/>
        </authorList>
    </citation>
    <scope>NUCLEOTIDE SEQUENCE [LARGE SCALE GENOMIC DNA]</scope>
    <source>
        <strain evidence="8">ATCC 58785 / CBS 6054 / NBRC 10063 / NRRL Y-11545</strain>
    </source>
</reference>
<proteinExistence type="predicted"/>
<dbReference type="AlphaFoldDB" id="A3GGC1"/>
<dbReference type="InterPro" id="IPR035549">
    <property type="entry name" value="Bem1/Scd2_SH3_2"/>
</dbReference>
<dbReference type="InterPro" id="IPR001683">
    <property type="entry name" value="PX_dom"/>
</dbReference>
<protein>
    <submittedName>
        <fullName evidence="7">Bud Emergence Mediator</fullName>
    </submittedName>
</protein>
<dbReference type="OMA" id="FICAHHN"/>
<feature type="compositionally biased region" description="Low complexity" evidence="4">
    <location>
        <begin position="264"/>
        <end position="274"/>
    </location>
</feature>
<dbReference type="KEGG" id="pic:PICST_80106"/>
<dbReference type="PROSITE" id="PS50002">
    <property type="entry name" value="SH3"/>
    <property type="match status" value="2"/>
</dbReference>
<feature type="domain" description="SH3" evidence="5">
    <location>
        <begin position="134"/>
        <end position="196"/>
    </location>
</feature>
<dbReference type="HOGENOM" id="CLU_014957_0_1_1"/>
<feature type="compositionally biased region" description="Low complexity" evidence="4">
    <location>
        <begin position="454"/>
        <end position="468"/>
    </location>
</feature>
<dbReference type="GO" id="GO:0120157">
    <property type="term" value="C:PAR polarity complex"/>
    <property type="evidence" value="ECO:0007669"/>
    <property type="project" value="EnsemblFungi"/>
</dbReference>
<evidence type="ECO:0000256" key="4">
    <source>
        <dbReference type="SAM" id="MobiDB-lite"/>
    </source>
</evidence>
<dbReference type="GO" id="GO:0061191">
    <property type="term" value="P:positive regulation of vacuole fusion, non-autophagic"/>
    <property type="evidence" value="ECO:0007669"/>
    <property type="project" value="EnsemblFungi"/>
</dbReference>
<dbReference type="GO" id="GO:0000753">
    <property type="term" value="P:cell morphogenesis involved in conjugation with cellular fusion"/>
    <property type="evidence" value="ECO:0007669"/>
    <property type="project" value="EnsemblFungi"/>
</dbReference>
<evidence type="ECO:0000259" key="6">
    <source>
        <dbReference type="PROSITE" id="PS50195"/>
    </source>
</evidence>
<dbReference type="GO" id="GO:0045185">
    <property type="term" value="P:maintenance of protein location"/>
    <property type="evidence" value="ECO:0007669"/>
    <property type="project" value="EnsemblFungi"/>
</dbReference>
<dbReference type="Pfam" id="PF00787">
    <property type="entry name" value="PX"/>
    <property type="match status" value="1"/>
</dbReference>
<dbReference type="GO" id="GO:0005934">
    <property type="term" value="C:cellular bud tip"/>
    <property type="evidence" value="ECO:0007669"/>
    <property type="project" value="EnsemblFungi"/>
</dbReference>
<evidence type="ECO:0000313" key="7">
    <source>
        <dbReference type="EMBL" id="EAZ63906.2"/>
    </source>
</evidence>
<dbReference type="SUPFAM" id="SSF50044">
    <property type="entry name" value="SH3-domain"/>
    <property type="match status" value="2"/>
</dbReference>
<feature type="region of interest" description="Disordered" evidence="4">
    <location>
        <begin position="400"/>
        <end position="498"/>
    </location>
</feature>
<dbReference type="SUPFAM" id="SSF64268">
    <property type="entry name" value="PX domain"/>
    <property type="match status" value="1"/>
</dbReference>
<dbReference type="GO" id="GO:0060090">
    <property type="term" value="F:molecular adaptor activity"/>
    <property type="evidence" value="ECO:0007669"/>
    <property type="project" value="EnsemblFungi"/>
</dbReference>
<dbReference type="PANTHER" id="PTHR15706:SF2">
    <property type="entry name" value="SH3 AND PX DOMAIN-CONTAINING PROTEIN 2A"/>
    <property type="match status" value="1"/>
</dbReference>
<dbReference type="InterPro" id="IPR035550">
    <property type="entry name" value="Bem1/Scd2_PX"/>
</dbReference>
<feature type="compositionally biased region" description="Low complexity" evidence="4">
    <location>
        <begin position="11"/>
        <end position="24"/>
    </location>
</feature>
<accession>A3GGC1</accession>
<gene>
    <name evidence="7" type="primary">BEM1</name>
    <name evidence="7" type="ORF">PICST_80106</name>
</gene>